<proteinExistence type="predicted"/>
<evidence type="ECO:0000256" key="2">
    <source>
        <dbReference type="ARBA" id="ARBA00022723"/>
    </source>
</evidence>
<comment type="caution">
    <text evidence="6">The sequence shown here is derived from an EMBL/GenBank/DDBJ whole genome shotgun (WGS) entry which is preliminary data.</text>
</comment>
<evidence type="ECO:0000313" key="6">
    <source>
        <dbReference type="EMBL" id="KKW06154.1"/>
    </source>
</evidence>
<name>A0A0G1YID4_9BACT</name>
<dbReference type="PANTHER" id="PTHR21496:SF23">
    <property type="entry name" value="3-PHENYLPROPIONATE_CINNAMIC ACID DIOXYGENASE FERREDOXIN SUBUNIT"/>
    <property type="match status" value="1"/>
</dbReference>
<dbReference type="InterPro" id="IPR036922">
    <property type="entry name" value="Rieske_2Fe-2S_sf"/>
</dbReference>
<dbReference type="PANTHER" id="PTHR21496">
    <property type="entry name" value="FERREDOXIN-RELATED"/>
    <property type="match status" value="1"/>
</dbReference>
<dbReference type="CDD" id="cd03528">
    <property type="entry name" value="Rieske_RO_ferredoxin"/>
    <property type="match status" value="1"/>
</dbReference>
<evidence type="ECO:0000256" key="4">
    <source>
        <dbReference type="ARBA" id="ARBA00023014"/>
    </source>
</evidence>
<gene>
    <name evidence="6" type="ORF">UY40_C0002G0004</name>
</gene>
<dbReference type="PROSITE" id="PS51296">
    <property type="entry name" value="RIESKE"/>
    <property type="match status" value="1"/>
</dbReference>
<dbReference type="GO" id="GO:0051537">
    <property type="term" value="F:2 iron, 2 sulfur cluster binding"/>
    <property type="evidence" value="ECO:0007669"/>
    <property type="project" value="UniProtKB-KW"/>
</dbReference>
<dbReference type="InterPro" id="IPR017941">
    <property type="entry name" value="Rieske_2Fe-2S"/>
</dbReference>
<dbReference type="AlphaFoldDB" id="A0A0G1YID4"/>
<sequence length="102" mass="11165">MPWIKIAKTTDIPTGQIRSFQVGGKAPLAIAHLEDGFFAIDDTCTHAQCSLGEGMMIDHEVECHCHGSRFDVKTGAVRFLPATVPIKKYPLKVEGEDILIEA</sequence>
<dbReference type="EMBL" id="LCPW01000002">
    <property type="protein sequence ID" value="KKW06154.1"/>
    <property type="molecule type" value="Genomic_DNA"/>
</dbReference>
<evidence type="ECO:0000256" key="1">
    <source>
        <dbReference type="ARBA" id="ARBA00022714"/>
    </source>
</evidence>
<keyword evidence="2" id="KW-0479">Metal-binding</keyword>
<dbReference type="Proteomes" id="UP000034119">
    <property type="component" value="Unassembled WGS sequence"/>
</dbReference>
<keyword evidence="3" id="KW-0408">Iron</keyword>
<keyword evidence="6" id="KW-0560">Oxidoreductase</keyword>
<feature type="domain" description="Rieske" evidence="5">
    <location>
        <begin position="4"/>
        <end position="100"/>
    </location>
</feature>
<reference evidence="6 7" key="1">
    <citation type="journal article" date="2015" name="Nature">
        <title>rRNA introns, odd ribosomes, and small enigmatic genomes across a large radiation of phyla.</title>
        <authorList>
            <person name="Brown C.T."/>
            <person name="Hug L.A."/>
            <person name="Thomas B.C."/>
            <person name="Sharon I."/>
            <person name="Castelle C.J."/>
            <person name="Singh A."/>
            <person name="Wilkins M.J."/>
            <person name="Williams K.H."/>
            <person name="Banfield J.F."/>
        </authorList>
    </citation>
    <scope>NUCLEOTIDE SEQUENCE [LARGE SCALE GENOMIC DNA]</scope>
</reference>
<keyword evidence="1" id="KW-0001">2Fe-2S</keyword>
<dbReference type="STRING" id="1618342.UY40_C0002G0004"/>
<dbReference type="SUPFAM" id="SSF50022">
    <property type="entry name" value="ISP domain"/>
    <property type="match status" value="1"/>
</dbReference>
<keyword evidence="4" id="KW-0411">Iron-sulfur</keyword>
<evidence type="ECO:0000259" key="5">
    <source>
        <dbReference type="PROSITE" id="PS51296"/>
    </source>
</evidence>
<evidence type="ECO:0000256" key="3">
    <source>
        <dbReference type="ARBA" id="ARBA00023004"/>
    </source>
</evidence>
<dbReference type="GO" id="GO:0051213">
    <property type="term" value="F:dioxygenase activity"/>
    <property type="evidence" value="ECO:0007669"/>
    <property type="project" value="UniProtKB-KW"/>
</dbReference>
<dbReference type="Pfam" id="PF00355">
    <property type="entry name" value="Rieske"/>
    <property type="match status" value="1"/>
</dbReference>
<keyword evidence="6" id="KW-0223">Dioxygenase</keyword>
<dbReference type="Gene3D" id="2.102.10.10">
    <property type="entry name" value="Rieske [2Fe-2S] iron-sulphur domain"/>
    <property type="match status" value="1"/>
</dbReference>
<organism evidence="6 7">
    <name type="scientific">candidate division CPR1 bacterium GW2011_GWC1_49_13</name>
    <dbReference type="NCBI Taxonomy" id="1618342"/>
    <lineage>
        <taxon>Bacteria</taxon>
        <taxon>candidate division CPR1</taxon>
    </lineage>
</organism>
<evidence type="ECO:0000313" key="7">
    <source>
        <dbReference type="Proteomes" id="UP000034119"/>
    </source>
</evidence>
<accession>A0A0G1YID4</accession>
<dbReference type="GO" id="GO:0046872">
    <property type="term" value="F:metal ion binding"/>
    <property type="evidence" value="ECO:0007669"/>
    <property type="project" value="UniProtKB-KW"/>
</dbReference>
<protein>
    <submittedName>
        <fullName evidence="6">Biphenyl dioxygenase</fullName>
    </submittedName>
</protein>